<dbReference type="SUPFAM" id="SSF53067">
    <property type="entry name" value="Actin-like ATPase domain"/>
    <property type="match status" value="2"/>
</dbReference>
<dbReference type="PANTHER" id="PTHR14187:SF81">
    <property type="entry name" value="HSP70 FAMILY PROTEIN (AFU_ORTHOLOGUE AFUA_4G14040)"/>
    <property type="match status" value="1"/>
</dbReference>
<dbReference type="OrthoDB" id="2963168at2759"/>
<evidence type="ECO:0000256" key="1">
    <source>
        <dbReference type="ARBA" id="ARBA00022741"/>
    </source>
</evidence>
<accession>A0A6A5KEJ6</accession>
<proteinExistence type="predicted"/>
<dbReference type="Pfam" id="PF00012">
    <property type="entry name" value="HSP70"/>
    <property type="match status" value="1"/>
</dbReference>
<evidence type="ECO:0000313" key="4">
    <source>
        <dbReference type="Proteomes" id="UP000800040"/>
    </source>
</evidence>
<organism evidence="3 4">
    <name type="scientific">Decorospora gaudefroyi</name>
    <dbReference type="NCBI Taxonomy" id="184978"/>
    <lineage>
        <taxon>Eukaryota</taxon>
        <taxon>Fungi</taxon>
        <taxon>Dikarya</taxon>
        <taxon>Ascomycota</taxon>
        <taxon>Pezizomycotina</taxon>
        <taxon>Dothideomycetes</taxon>
        <taxon>Pleosporomycetidae</taxon>
        <taxon>Pleosporales</taxon>
        <taxon>Pleosporineae</taxon>
        <taxon>Pleosporaceae</taxon>
        <taxon>Decorospora</taxon>
    </lineage>
</organism>
<dbReference type="Gene3D" id="3.30.420.40">
    <property type="match status" value="2"/>
</dbReference>
<dbReference type="PANTHER" id="PTHR14187">
    <property type="entry name" value="ALPHA KINASE/ELONGATION FACTOR 2 KINASE"/>
    <property type="match status" value="1"/>
</dbReference>
<dbReference type="InterPro" id="IPR013126">
    <property type="entry name" value="Hsp_70_fam"/>
</dbReference>
<dbReference type="PRINTS" id="PR00301">
    <property type="entry name" value="HEATSHOCK70"/>
</dbReference>
<evidence type="ECO:0000313" key="3">
    <source>
        <dbReference type="EMBL" id="KAF1834620.1"/>
    </source>
</evidence>
<sequence>MTRAASRLRNPSGKGSDLGAFGRGFSDLSLETNHKIIVGVDYGTTYTGKASSTCLSTSTDKRAGISYIDSTNTANCSVKDVHDIRTYPGPGREGDFVWKTPSRIAYSAENEGCDSNQFGFQVTPKMISYSWTKLLLDDSARPTEFDDPNLKRSEGEGMLKLPRGKTATEVVTDYLREIYNWIEDYLAKRISQELLDMTPIEFWFTVPAIWSDQAKNATLAAARAAGFASGDADRIYLIPEPEAAGVATLKGFSEGSSIARAQAGDGIILCDCGGGTVDITSYKVTQLSPKLEFEEIVEGIGGKCGSTYIDREFHQWMSKTFGQRFEDLKFEKIGPGSRFMKDFESNKRDFGYSDNLDQVFEINLVIPGAADSQYYNSEESVVKLDGRTMLGFYQPVVEKILALLSHQAERATKIGGPGSVNRVVLVGGFGDSPYLNLRVREWCEQNRLHLTCPEHPQAAIARGAALRGLDSVAPIRRRSRRHYGILSTERFREGIDPESAVQFDVWSGQKMCNARMLWAIRKGQVIDEETKIRLSRSRAHPEGKSLDYSSKLYACASDVAPEFVTDPAIEEVAELRHTVNPSDMTEFDTKFVDGVKHWKLYYHREVCMGSKEGTLAFRVVHKGAEWGKSEVEYDTRPREKRMSARVFSGMG</sequence>
<gene>
    <name evidence="3" type="ORF">BDW02DRAFT_588762</name>
</gene>
<protein>
    <submittedName>
        <fullName evidence="3">Actin-like ATPase domain-containing protein</fullName>
    </submittedName>
</protein>
<dbReference type="GO" id="GO:0005524">
    <property type="term" value="F:ATP binding"/>
    <property type="evidence" value="ECO:0007669"/>
    <property type="project" value="UniProtKB-KW"/>
</dbReference>
<dbReference type="AlphaFoldDB" id="A0A6A5KEJ6"/>
<evidence type="ECO:0000256" key="2">
    <source>
        <dbReference type="ARBA" id="ARBA00022840"/>
    </source>
</evidence>
<dbReference type="Proteomes" id="UP000800040">
    <property type="component" value="Unassembled WGS sequence"/>
</dbReference>
<reference evidence="3" key="1">
    <citation type="submission" date="2020-01" db="EMBL/GenBank/DDBJ databases">
        <authorList>
            <consortium name="DOE Joint Genome Institute"/>
            <person name="Haridas S."/>
            <person name="Albert R."/>
            <person name="Binder M."/>
            <person name="Bloem J."/>
            <person name="Labutti K."/>
            <person name="Salamov A."/>
            <person name="Andreopoulos B."/>
            <person name="Baker S.E."/>
            <person name="Barry K."/>
            <person name="Bills G."/>
            <person name="Bluhm B.H."/>
            <person name="Cannon C."/>
            <person name="Castanera R."/>
            <person name="Culley D.E."/>
            <person name="Daum C."/>
            <person name="Ezra D."/>
            <person name="Gonzalez J.B."/>
            <person name="Henrissat B."/>
            <person name="Kuo A."/>
            <person name="Liang C."/>
            <person name="Lipzen A."/>
            <person name="Lutzoni F."/>
            <person name="Magnuson J."/>
            <person name="Mondo S."/>
            <person name="Nolan M."/>
            <person name="Ohm R."/>
            <person name="Pangilinan J."/>
            <person name="Park H.-J."/>
            <person name="Ramirez L."/>
            <person name="Alfaro M."/>
            <person name="Sun H."/>
            <person name="Tritt A."/>
            <person name="Yoshinaga Y."/>
            <person name="Zwiers L.-H."/>
            <person name="Turgeon B.G."/>
            <person name="Goodwin S.B."/>
            <person name="Spatafora J.W."/>
            <person name="Crous P.W."/>
            <person name="Grigoriev I.V."/>
        </authorList>
    </citation>
    <scope>NUCLEOTIDE SEQUENCE</scope>
    <source>
        <strain evidence="3">P77</strain>
    </source>
</reference>
<name>A0A6A5KEJ6_9PLEO</name>
<keyword evidence="1" id="KW-0547">Nucleotide-binding</keyword>
<keyword evidence="2" id="KW-0067">ATP-binding</keyword>
<dbReference type="InterPro" id="IPR043129">
    <property type="entry name" value="ATPase_NBD"/>
</dbReference>
<keyword evidence="4" id="KW-1185">Reference proteome</keyword>
<dbReference type="CDD" id="cd10170">
    <property type="entry name" value="ASKHA_NBD_HSP70"/>
    <property type="match status" value="1"/>
</dbReference>
<dbReference type="Gene3D" id="3.90.640.10">
    <property type="entry name" value="Actin, Chain A, domain 4"/>
    <property type="match status" value="1"/>
</dbReference>
<dbReference type="GO" id="GO:0140662">
    <property type="term" value="F:ATP-dependent protein folding chaperone"/>
    <property type="evidence" value="ECO:0007669"/>
    <property type="project" value="InterPro"/>
</dbReference>
<dbReference type="EMBL" id="ML975299">
    <property type="protein sequence ID" value="KAF1834620.1"/>
    <property type="molecule type" value="Genomic_DNA"/>
</dbReference>